<comment type="caution">
    <text evidence="2">The sequence shown here is derived from an EMBL/GenBank/DDBJ whole genome shotgun (WGS) entry which is preliminary data.</text>
</comment>
<evidence type="ECO:0000313" key="3">
    <source>
        <dbReference type="Proteomes" id="UP000269271"/>
    </source>
</evidence>
<dbReference type="AlphaFoldDB" id="A0A3N8QQT7"/>
<dbReference type="EMBL" id="QTQX01000013">
    <property type="protein sequence ID" value="RQT26108.1"/>
    <property type="molecule type" value="Genomic_DNA"/>
</dbReference>
<accession>A0A3N8QQT7</accession>
<dbReference type="RefSeq" id="WP_124618573.1">
    <property type="nucleotide sequence ID" value="NZ_QTQX01000013.1"/>
</dbReference>
<name>A0A3N8QQT7_9BURK</name>
<evidence type="ECO:0000313" key="2">
    <source>
        <dbReference type="EMBL" id="RQT26108.1"/>
    </source>
</evidence>
<dbReference type="Proteomes" id="UP000269271">
    <property type="component" value="Unassembled WGS sequence"/>
</dbReference>
<reference evidence="2 3" key="1">
    <citation type="submission" date="2018-08" db="EMBL/GenBank/DDBJ databases">
        <title>Comparative analysis of Burkholderia isolates from Puerto Rico.</title>
        <authorList>
            <person name="Hall C."/>
            <person name="Sahl J."/>
            <person name="Wagner D."/>
        </authorList>
    </citation>
    <scope>NUCLEOTIDE SEQUENCE [LARGE SCALE GENOMIC DNA]</scope>
    <source>
        <strain evidence="2 3">Bp9001</strain>
    </source>
</reference>
<feature type="transmembrane region" description="Helical" evidence="1">
    <location>
        <begin position="21"/>
        <end position="49"/>
    </location>
</feature>
<keyword evidence="1" id="KW-0812">Transmembrane</keyword>
<protein>
    <submittedName>
        <fullName evidence="2">Uncharacterized protein</fullName>
    </submittedName>
</protein>
<keyword evidence="1" id="KW-1133">Transmembrane helix</keyword>
<organism evidence="2 3">
    <name type="scientific">Burkholderia contaminans</name>
    <dbReference type="NCBI Taxonomy" id="488447"/>
    <lineage>
        <taxon>Bacteria</taxon>
        <taxon>Pseudomonadati</taxon>
        <taxon>Pseudomonadota</taxon>
        <taxon>Betaproteobacteria</taxon>
        <taxon>Burkholderiales</taxon>
        <taxon>Burkholderiaceae</taxon>
        <taxon>Burkholderia</taxon>
        <taxon>Burkholderia cepacia complex</taxon>
    </lineage>
</organism>
<feature type="transmembrane region" description="Helical" evidence="1">
    <location>
        <begin position="82"/>
        <end position="105"/>
    </location>
</feature>
<gene>
    <name evidence="2" type="ORF">DF037_20685</name>
</gene>
<keyword evidence="1" id="KW-0472">Membrane</keyword>
<evidence type="ECO:0000256" key="1">
    <source>
        <dbReference type="SAM" id="Phobius"/>
    </source>
</evidence>
<proteinExistence type="predicted"/>
<sequence length="106" mass="12214">MSNFLKWIKGARWRMSLSHCFEGLLIQAPVTLLAGNEWVGALGVVIWYWSRKKLEAETRIEKAGQTHVDTWAAGWFPWQWDAYMVLDVVLPATTCFLIAYLIAIWA</sequence>